<comment type="caution">
    <text evidence="2">The sequence shown here is derived from an EMBL/GenBank/DDBJ whole genome shotgun (WGS) entry which is preliminary data.</text>
</comment>
<proteinExistence type="predicted"/>
<organism evidence="2 3">
    <name type="scientific">Ensete ventricosum</name>
    <name type="common">Abyssinian banana</name>
    <name type="synonym">Musa ensete</name>
    <dbReference type="NCBI Taxonomy" id="4639"/>
    <lineage>
        <taxon>Eukaryota</taxon>
        <taxon>Viridiplantae</taxon>
        <taxon>Streptophyta</taxon>
        <taxon>Embryophyta</taxon>
        <taxon>Tracheophyta</taxon>
        <taxon>Spermatophyta</taxon>
        <taxon>Magnoliopsida</taxon>
        <taxon>Liliopsida</taxon>
        <taxon>Zingiberales</taxon>
        <taxon>Musaceae</taxon>
        <taxon>Ensete</taxon>
    </lineage>
</organism>
<evidence type="ECO:0000313" key="3">
    <source>
        <dbReference type="Proteomes" id="UP000287651"/>
    </source>
</evidence>
<feature type="compositionally biased region" description="Basic residues" evidence="1">
    <location>
        <begin position="227"/>
        <end position="239"/>
    </location>
</feature>
<evidence type="ECO:0000256" key="1">
    <source>
        <dbReference type="SAM" id="MobiDB-lite"/>
    </source>
</evidence>
<dbReference type="AlphaFoldDB" id="A0A427ALZ5"/>
<dbReference type="Proteomes" id="UP000287651">
    <property type="component" value="Unassembled WGS sequence"/>
</dbReference>
<feature type="compositionally biased region" description="Acidic residues" evidence="1">
    <location>
        <begin position="201"/>
        <end position="221"/>
    </location>
</feature>
<protein>
    <submittedName>
        <fullName evidence="2">Uncharacterized protein</fullName>
    </submittedName>
</protein>
<reference evidence="2 3" key="1">
    <citation type="journal article" date="2014" name="Agronomy (Basel)">
        <title>A Draft Genome Sequence for Ensete ventricosum, the Drought-Tolerant Tree Against Hunger.</title>
        <authorList>
            <person name="Harrison J."/>
            <person name="Moore K.A."/>
            <person name="Paszkiewicz K."/>
            <person name="Jones T."/>
            <person name="Grant M."/>
            <person name="Ambacheew D."/>
            <person name="Muzemil S."/>
            <person name="Studholme D.J."/>
        </authorList>
    </citation>
    <scope>NUCLEOTIDE SEQUENCE [LARGE SCALE GENOMIC DNA]</scope>
</reference>
<feature type="region of interest" description="Disordered" evidence="1">
    <location>
        <begin position="83"/>
        <end position="102"/>
    </location>
</feature>
<evidence type="ECO:0000313" key="2">
    <source>
        <dbReference type="EMBL" id="RRT77230.1"/>
    </source>
</evidence>
<gene>
    <name evidence="2" type="ORF">B296_00027752</name>
</gene>
<feature type="region of interest" description="Disordered" evidence="1">
    <location>
        <begin position="197"/>
        <end position="240"/>
    </location>
</feature>
<feature type="compositionally biased region" description="Polar residues" evidence="1">
    <location>
        <begin position="88"/>
        <end position="97"/>
    </location>
</feature>
<name>A0A427ALZ5_ENSVE</name>
<accession>A0A427ALZ5</accession>
<dbReference type="EMBL" id="AMZH03001980">
    <property type="protein sequence ID" value="RRT77230.1"/>
    <property type="molecule type" value="Genomic_DNA"/>
</dbReference>
<sequence length="256" mass="28233">MGIRDYLDLCSEARDEVREGLVVLLIQAEEHNTNDFSLALARKLSSNSFASWLKDKIEKGFSRLYHIRVGPWRVVGKARHIKKCSRKQPPQGSATTLSRRRHVIPKIANPPHCLSLSAGTHPSSPKSPAVLSSLNPSCRWSEYQFAGVRSATIGSGNLMGKSVEEAMLGEIEGTPSPSEAKRRRRCVQSKLCWGRPRGDDGEAAETDVVELGESEGEDTEGENTGKRERKRKPKAKTPKKVISCRSVFCLGLGLNI</sequence>